<dbReference type="AlphaFoldDB" id="A0A8K0J1A9"/>
<feature type="signal peptide" evidence="1">
    <location>
        <begin position="1"/>
        <end position="17"/>
    </location>
</feature>
<dbReference type="SUPFAM" id="SSF51101">
    <property type="entry name" value="Mannose-binding lectins"/>
    <property type="match status" value="1"/>
</dbReference>
<organism evidence="3 4">
    <name type="scientific">Claviceps africana</name>
    <dbReference type="NCBI Taxonomy" id="83212"/>
    <lineage>
        <taxon>Eukaryota</taxon>
        <taxon>Fungi</taxon>
        <taxon>Dikarya</taxon>
        <taxon>Ascomycota</taxon>
        <taxon>Pezizomycotina</taxon>
        <taxon>Sordariomycetes</taxon>
        <taxon>Hypocreomycetidae</taxon>
        <taxon>Hypocreales</taxon>
        <taxon>Clavicipitaceae</taxon>
        <taxon>Claviceps</taxon>
    </lineage>
</organism>
<dbReference type="InterPro" id="IPR036691">
    <property type="entry name" value="Endo/exonu/phosph_ase_sf"/>
</dbReference>
<feature type="domain" description="Jacalin-type lectin" evidence="2">
    <location>
        <begin position="304"/>
        <end position="434"/>
    </location>
</feature>
<dbReference type="Proteomes" id="UP000811619">
    <property type="component" value="Unassembled WGS sequence"/>
</dbReference>
<dbReference type="GO" id="GO:0005737">
    <property type="term" value="C:cytoplasm"/>
    <property type="evidence" value="ECO:0007669"/>
    <property type="project" value="TreeGrafter"/>
</dbReference>
<proteinExistence type="predicted"/>
<name>A0A8K0J1A9_9HYPO</name>
<dbReference type="InterPro" id="IPR000300">
    <property type="entry name" value="IPPc"/>
</dbReference>
<dbReference type="Gene3D" id="2.100.10.30">
    <property type="entry name" value="Jacalin-like lectin domain"/>
    <property type="match status" value="1"/>
</dbReference>
<evidence type="ECO:0000313" key="4">
    <source>
        <dbReference type="Proteomes" id="UP000811619"/>
    </source>
</evidence>
<sequence>MLLFWLWGLFLVGAAKADSEGSFSVLTLNVAGLPSFLNDNDVPGDKEGNAEKIGTLLGKYNYDVIHLQEDFNYHAHIYKTDTHPHHTSTSGGAGFGSGLNTISNFDWIDYDRVKWDTCSNASEDDCFTPKGFTLMRVRIAEGIYVDMYNLHADAGTMTGDEEARRANLDQLARYMQDNSAGNAVIVFGDTNSRYSRAADNIKSFRDQSGLKDAWVELIRNKTDPSAETDCTNPSLESTCETVDKVLYRGSSILHLEAVDWRYESRRFLQWNGDVLSDHNPIACDFRWTLNQDLRQSDFWGGPHGSWFSDLPRLSSMERPKVSSIELRGGSRLDAIGVNLASTDASTHGGNGGTETRLTLDDDEYWTRASLCQGKKNGHTRIFSLSAGTSKGRLVAAGTMTSDCKDFVAPDGWHIVGLIGQSADEVDRLAFVFSRQSGAAAGNARLRRRLRRREHGRRASLIPR</sequence>
<dbReference type="InterPro" id="IPR001229">
    <property type="entry name" value="Jacalin-like_lectin_dom"/>
</dbReference>
<dbReference type="SMART" id="SM00915">
    <property type="entry name" value="Jacalin"/>
    <property type="match status" value="1"/>
</dbReference>
<dbReference type="Gene3D" id="3.60.10.10">
    <property type="entry name" value="Endonuclease/exonuclease/phosphatase"/>
    <property type="match status" value="1"/>
</dbReference>
<dbReference type="SUPFAM" id="SSF56219">
    <property type="entry name" value="DNase I-like"/>
    <property type="match status" value="1"/>
</dbReference>
<dbReference type="GO" id="GO:0016791">
    <property type="term" value="F:phosphatase activity"/>
    <property type="evidence" value="ECO:0007669"/>
    <property type="project" value="InterPro"/>
</dbReference>
<evidence type="ECO:0000259" key="2">
    <source>
        <dbReference type="SMART" id="SM00915"/>
    </source>
</evidence>
<dbReference type="InterPro" id="IPR038772">
    <property type="entry name" value="Sph/SMPD2-like"/>
</dbReference>
<dbReference type="GO" id="GO:0046856">
    <property type="term" value="P:phosphatidylinositol dephosphorylation"/>
    <property type="evidence" value="ECO:0007669"/>
    <property type="project" value="InterPro"/>
</dbReference>
<evidence type="ECO:0000256" key="1">
    <source>
        <dbReference type="SAM" id="SignalP"/>
    </source>
</evidence>
<dbReference type="OrthoDB" id="40902at2759"/>
<protein>
    <recommendedName>
        <fullName evidence="2">Jacalin-type lectin domain-containing protein</fullName>
    </recommendedName>
</protein>
<dbReference type="PANTHER" id="PTHR16320:SF1">
    <property type="entry name" value="SPHINGOMYELINASE DDB_G0288017"/>
    <property type="match status" value="1"/>
</dbReference>
<dbReference type="EMBL" id="SRPY01000860">
    <property type="protein sequence ID" value="KAG5916819.1"/>
    <property type="molecule type" value="Genomic_DNA"/>
</dbReference>
<dbReference type="PANTHER" id="PTHR16320">
    <property type="entry name" value="SPHINGOMYELINASE FAMILY MEMBER"/>
    <property type="match status" value="1"/>
</dbReference>
<dbReference type="CDD" id="cd09615">
    <property type="entry name" value="Jacalin_EEP"/>
    <property type="match status" value="1"/>
</dbReference>
<reference evidence="3" key="1">
    <citation type="journal article" date="2020" name="bioRxiv">
        <title>Whole genome comparisons of ergot fungi reveals the divergence and evolution of species within the genus Claviceps are the result of varying mechanisms driving genome evolution and host range expansion.</title>
        <authorList>
            <person name="Wyka S.A."/>
            <person name="Mondo S.J."/>
            <person name="Liu M."/>
            <person name="Dettman J."/>
            <person name="Nalam V."/>
            <person name="Broders K.D."/>
        </authorList>
    </citation>
    <scope>NUCLEOTIDE SEQUENCE</scope>
    <source>
        <strain evidence="3">CCC 489</strain>
    </source>
</reference>
<dbReference type="InterPro" id="IPR036404">
    <property type="entry name" value="Jacalin-like_lectin_dom_sf"/>
</dbReference>
<dbReference type="Pfam" id="PF01419">
    <property type="entry name" value="Jacalin"/>
    <property type="match status" value="1"/>
</dbReference>
<dbReference type="GO" id="GO:0004767">
    <property type="term" value="F:sphingomyelin phosphodiesterase activity"/>
    <property type="evidence" value="ECO:0007669"/>
    <property type="project" value="InterPro"/>
</dbReference>
<feature type="chain" id="PRO_5035448420" description="Jacalin-type lectin domain-containing protein" evidence="1">
    <location>
        <begin position="18"/>
        <end position="463"/>
    </location>
</feature>
<keyword evidence="1" id="KW-0732">Signal</keyword>
<evidence type="ECO:0000313" key="3">
    <source>
        <dbReference type="EMBL" id="KAG5916819.1"/>
    </source>
</evidence>
<comment type="caution">
    <text evidence="3">The sequence shown here is derived from an EMBL/GenBank/DDBJ whole genome shotgun (WGS) entry which is preliminary data.</text>
</comment>
<keyword evidence="4" id="KW-1185">Reference proteome</keyword>
<gene>
    <name evidence="3" type="ORF">E4U42_007504</name>
</gene>
<dbReference type="Pfam" id="PF22669">
    <property type="entry name" value="Exo_endo_phos2"/>
    <property type="match status" value="1"/>
</dbReference>
<accession>A0A8K0J1A9</accession>